<keyword evidence="1" id="KW-0812">Transmembrane</keyword>
<keyword evidence="3" id="KW-1185">Reference proteome</keyword>
<protein>
    <submittedName>
        <fullName evidence="2">Uncharacterized protein</fullName>
    </submittedName>
</protein>
<evidence type="ECO:0000256" key="1">
    <source>
        <dbReference type="SAM" id="Phobius"/>
    </source>
</evidence>
<keyword evidence="1" id="KW-0472">Membrane</keyword>
<feature type="transmembrane region" description="Helical" evidence="1">
    <location>
        <begin position="141"/>
        <end position="159"/>
    </location>
</feature>
<dbReference type="EMBL" id="VMNK01000003">
    <property type="protein sequence ID" value="TVO58664.1"/>
    <property type="molecule type" value="Genomic_DNA"/>
</dbReference>
<sequence>MQPQNTAAASKQSLIVRGLTLIALVLMIGAYFSPTWWVALTAPNYPEDAFPDGIRIHFSFTGVENGCSTAPKTSRLMTETFQEDLGSQKERYNPILEAQKKQKTDVNKNAEALDCVHEMNTINHYVGMHPIGIGAPVERQVSRYIFGFFGVMLLGFAMAKRKARLTVMAIGFAAVAAWMVGELFVMGKLQSYAEYYMGEAGAFFNEPERIAEWGSMLKSVTTGVAVGLMAAMAVVWVGVWKIRGFSLLLAFVPALLPIFFVIDYAGWLWFFGHNLHPWGAFTVKPFMPTVFGVGKVAQFSTYSYPYWGYLLVVLMSLCLLLATLLRRKQMREGTAE</sequence>
<reference evidence="2 3" key="1">
    <citation type="submission" date="2019-07" db="EMBL/GenBank/DDBJ databases">
        <title>The pathways for chlorine oxyanion respiration interact through the shared metabolite chlorate.</title>
        <authorList>
            <person name="Barnum T.P."/>
            <person name="Cheng Y."/>
            <person name="Hill K.A."/>
            <person name="Lucas L.N."/>
            <person name="Carlson H.K."/>
            <person name="Coates J.D."/>
        </authorList>
    </citation>
    <scope>NUCLEOTIDE SEQUENCE [LARGE SCALE GENOMIC DNA]</scope>
    <source>
        <strain evidence="2 3">SFB-3</strain>
    </source>
</reference>
<evidence type="ECO:0000313" key="3">
    <source>
        <dbReference type="Proteomes" id="UP000319502"/>
    </source>
</evidence>
<feature type="transmembrane region" description="Helical" evidence="1">
    <location>
        <begin position="247"/>
        <end position="270"/>
    </location>
</feature>
<dbReference type="OrthoDB" id="9809859at2"/>
<comment type="caution">
    <text evidence="2">The sequence shown here is derived from an EMBL/GenBank/DDBJ whole genome shotgun (WGS) entry which is preliminary data.</text>
</comment>
<feature type="transmembrane region" description="Helical" evidence="1">
    <location>
        <begin position="14"/>
        <end position="33"/>
    </location>
</feature>
<feature type="transmembrane region" description="Helical" evidence="1">
    <location>
        <begin position="166"/>
        <end position="187"/>
    </location>
</feature>
<keyword evidence="1" id="KW-1133">Transmembrane helix</keyword>
<organism evidence="2 3">
    <name type="scientific">Denitromonas halophila</name>
    <dbReference type="NCBI Taxonomy" id="1629404"/>
    <lineage>
        <taxon>Bacteria</taxon>
        <taxon>Pseudomonadati</taxon>
        <taxon>Pseudomonadota</taxon>
        <taxon>Betaproteobacteria</taxon>
        <taxon>Rhodocyclales</taxon>
        <taxon>Zoogloeaceae</taxon>
        <taxon>Denitromonas</taxon>
    </lineage>
</organism>
<accession>A0A557R0K4</accession>
<dbReference type="AlphaFoldDB" id="A0A557R0K4"/>
<feature type="transmembrane region" description="Helical" evidence="1">
    <location>
        <begin position="306"/>
        <end position="325"/>
    </location>
</feature>
<proteinExistence type="predicted"/>
<gene>
    <name evidence="2" type="ORF">FHP91_03095</name>
</gene>
<evidence type="ECO:0000313" key="2">
    <source>
        <dbReference type="EMBL" id="TVO58664.1"/>
    </source>
</evidence>
<dbReference type="Proteomes" id="UP000319502">
    <property type="component" value="Unassembled WGS sequence"/>
</dbReference>
<name>A0A557R0K4_9RHOO</name>
<dbReference type="RefSeq" id="WP_144308197.1">
    <property type="nucleotide sequence ID" value="NZ_VMNK01000003.1"/>
</dbReference>
<feature type="transmembrane region" description="Helical" evidence="1">
    <location>
        <begin position="220"/>
        <end position="240"/>
    </location>
</feature>